<dbReference type="EMBL" id="JAWLKA010000042">
    <property type="protein sequence ID" value="MDV6286614.1"/>
    <property type="molecule type" value="Genomic_DNA"/>
</dbReference>
<feature type="transmembrane region" description="Helical" evidence="1">
    <location>
        <begin position="75"/>
        <end position="97"/>
    </location>
</feature>
<evidence type="ECO:0000313" key="3">
    <source>
        <dbReference type="Proteomes" id="UP001185737"/>
    </source>
</evidence>
<gene>
    <name evidence="2" type="ORF">R3Q59_39740</name>
</gene>
<feature type="transmembrane region" description="Helical" evidence="1">
    <location>
        <begin position="104"/>
        <end position="121"/>
    </location>
</feature>
<keyword evidence="1" id="KW-0472">Membrane</keyword>
<reference evidence="2 3" key="1">
    <citation type="submission" date="2023-10" db="EMBL/GenBank/DDBJ databases">
        <title>Development of a sustainable strategy for remediation of hydrocarbon-contaminated territories based on the waste exchange concept.</title>
        <authorList>
            <person name="Krivoruchko A."/>
        </authorList>
    </citation>
    <scope>NUCLEOTIDE SEQUENCE [LARGE SCALE GENOMIC DNA]</scope>
    <source>
        <strain evidence="2 3">IEGM 60</strain>
    </source>
</reference>
<keyword evidence="1" id="KW-1133">Transmembrane helix</keyword>
<keyword evidence="1" id="KW-0812">Transmembrane</keyword>
<dbReference type="RefSeq" id="WP_317571610.1">
    <property type="nucleotide sequence ID" value="NZ_JAWLKA010000042.1"/>
</dbReference>
<comment type="caution">
    <text evidence="2">The sequence shown here is derived from an EMBL/GenBank/DDBJ whole genome shotgun (WGS) entry which is preliminary data.</text>
</comment>
<organism evidence="2 3">
    <name type="scientific">Rhodococcus jostii</name>
    <dbReference type="NCBI Taxonomy" id="132919"/>
    <lineage>
        <taxon>Bacteria</taxon>
        <taxon>Bacillati</taxon>
        <taxon>Actinomycetota</taxon>
        <taxon>Actinomycetes</taxon>
        <taxon>Mycobacteriales</taxon>
        <taxon>Nocardiaceae</taxon>
        <taxon>Rhodococcus</taxon>
    </lineage>
</organism>
<protein>
    <submittedName>
        <fullName evidence="2">Uncharacterized protein</fullName>
    </submittedName>
</protein>
<evidence type="ECO:0000256" key="1">
    <source>
        <dbReference type="SAM" id="Phobius"/>
    </source>
</evidence>
<proteinExistence type="predicted"/>
<accession>A0ABU4CSS7</accession>
<sequence length="165" mass="16991">MATEAQDTSVRTITKLVPGAAVVAFAVILLLASMIGPTWMYSPTQPDSGTPGANLSFSDLAAATAESPSALQAAYFGWLGWTLVILAVAVSVAALLLPRRFLSVAELLTGLVALVLTALALKGPLSWSGFVAAVPTLRIGGYLIIIGLLVITVHGAVAAYLSKTR</sequence>
<evidence type="ECO:0000313" key="2">
    <source>
        <dbReference type="EMBL" id="MDV6286614.1"/>
    </source>
</evidence>
<feature type="transmembrane region" description="Helical" evidence="1">
    <location>
        <begin position="20"/>
        <end position="41"/>
    </location>
</feature>
<feature type="transmembrane region" description="Helical" evidence="1">
    <location>
        <begin position="141"/>
        <end position="161"/>
    </location>
</feature>
<name>A0ABU4CSS7_RHOJO</name>
<keyword evidence="3" id="KW-1185">Reference proteome</keyword>
<dbReference type="Proteomes" id="UP001185737">
    <property type="component" value="Unassembled WGS sequence"/>
</dbReference>